<evidence type="ECO:0000313" key="4">
    <source>
        <dbReference type="Proteomes" id="UP001652621"/>
    </source>
</evidence>
<reference evidence="3" key="1">
    <citation type="submission" date="2020-05" db="UniProtKB">
        <authorList>
            <consortium name="EnsemblMetazoa"/>
        </authorList>
    </citation>
    <scope>IDENTIFICATION</scope>
    <source>
        <strain evidence="3">Aabys</strain>
    </source>
</reference>
<accession>A0A1I8NI90</accession>
<sequence length="339" mass="37814">MQIRAIATLIGCLLCLNQVKATLDVLLPNLARDETVKCGGVSRSKQTIIKNPSTLTTDSCSYQIRAYSPNVCQLLVEFQEFELQQPVLDAATQRMECGDHLEIGDYSLCGDNRGQHLYLPFNVDKGVKDISLVFKFVHRWTSSKWHLVVTQLECPSHKRLGQRLFEDGLSGLLVDGRSMLNGKSAIENDWELLAPTGCDQYYTKASGTIKSFNFKADGSSRYPPNMKYTMCIKAVNGATIVEYKTTKFSMSNEVEGSAGYDGDCHSTIQTNGRREDYLMIPQSYVSNSLNIVPTYYCGTSLQTRPDVIASGPFVLYFVSDSVTDETETGFSINYRIRSP</sequence>
<dbReference type="RefSeq" id="XP_005177715.1">
    <property type="nucleotide sequence ID" value="XM_005177658.3"/>
</dbReference>
<dbReference type="AlphaFoldDB" id="A0A1I8NI90"/>
<reference evidence="5" key="2">
    <citation type="submission" date="2025-04" db="UniProtKB">
        <authorList>
            <consortium name="RefSeq"/>
        </authorList>
    </citation>
    <scope>IDENTIFICATION</scope>
    <source>
        <strain evidence="5">Aabys</strain>
    </source>
</reference>
<dbReference type="GeneID" id="101891330"/>
<gene>
    <name evidence="3" type="primary">101891330</name>
    <name evidence="5" type="synonym">LOC101891330</name>
</gene>
<dbReference type="OrthoDB" id="6378913at2759"/>
<dbReference type="Proteomes" id="UP001652621">
    <property type="component" value="Unplaced"/>
</dbReference>
<dbReference type="STRING" id="7370.A0A1I8NI90"/>
<evidence type="ECO:0000313" key="5">
    <source>
        <dbReference type="RefSeq" id="XP_005177715.1"/>
    </source>
</evidence>
<evidence type="ECO:0000259" key="2">
    <source>
        <dbReference type="Pfam" id="PF26080"/>
    </source>
</evidence>
<dbReference type="VEuPathDB" id="VectorBase:MDOA015415"/>
<feature type="signal peptide" evidence="1">
    <location>
        <begin position="1"/>
        <end position="21"/>
    </location>
</feature>
<dbReference type="Gene3D" id="2.60.120.290">
    <property type="entry name" value="Spermadhesin, CUB domain"/>
    <property type="match status" value="1"/>
</dbReference>
<dbReference type="PANTHER" id="PTHR33236">
    <property type="entry name" value="INTRAFLAGELLAR TRANSPORT PROTEIN 122 FAMILY PROTEIN-RELATED"/>
    <property type="match status" value="1"/>
</dbReference>
<evidence type="ECO:0000256" key="1">
    <source>
        <dbReference type="SAM" id="SignalP"/>
    </source>
</evidence>
<dbReference type="EnsemblMetazoa" id="MDOA015415-RA">
    <property type="protein sequence ID" value="MDOA015415-PA"/>
    <property type="gene ID" value="MDOA015415"/>
</dbReference>
<dbReference type="SUPFAM" id="SSF49854">
    <property type="entry name" value="Spermadhesin, CUB domain"/>
    <property type="match status" value="1"/>
</dbReference>
<dbReference type="KEGG" id="mde:101891330"/>
<feature type="chain" id="PRO_5044561706" evidence="1">
    <location>
        <begin position="22"/>
        <end position="339"/>
    </location>
</feature>
<feature type="domain" description="CUB" evidence="2">
    <location>
        <begin position="195"/>
        <end position="336"/>
    </location>
</feature>
<dbReference type="InterPro" id="IPR035914">
    <property type="entry name" value="Sperma_CUB_dom_sf"/>
</dbReference>
<dbReference type="eggNOG" id="ENOG502SVB7">
    <property type="taxonomic scope" value="Eukaryota"/>
</dbReference>
<name>A0A1I8NI90_MUSDO</name>
<proteinExistence type="predicted"/>
<keyword evidence="4" id="KW-1185">Reference proteome</keyword>
<dbReference type="PANTHER" id="PTHR33236:SF12">
    <property type="entry name" value="CUB DOMAIN-CONTAINING PROTEIN-RELATED"/>
    <property type="match status" value="1"/>
</dbReference>
<keyword evidence="1" id="KW-0732">Signal</keyword>
<organism evidence="3">
    <name type="scientific">Musca domestica</name>
    <name type="common">House fly</name>
    <dbReference type="NCBI Taxonomy" id="7370"/>
    <lineage>
        <taxon>Eukaryota</taxon>
        <taxon>Metazoa</taxon>
        <taxon>Ecdysozoa</taxon>
        <taxon>Arthropoda</taxon>
        <taxon>Hexapoda</taxon>
        <taxon>Insecta</taxon>
        <taxon>Pterygota</taxon>
        <taxon>Neoptera</taxon>
        <taxon>Endopterygota</taxon>
        <taxon>Diptera</taxon>
        <taxon>Brachycera</taxon>
        <taxon>Muscomorpha</taxon>
        <taxon>Muscoidea</taxon>
        <taxon>Muscidae</taxon>
        <taxon>Musca</taxon>
    </lineage>
</organism>
<evidence type="ECO:0000313" key="3">
    <source>
        <dbReference type="EnsemblMetazoa" id="MDOA015415-PA"/>
    </source>
</evidence>
<dbReference type="InterPro" id="IPR058698">
    <property type="entry name" value="CUB_metazoa"/>
</dbReference>
<dbReference type="VEuPathDB" id="VectorBase:MDOMA2_013405"/>
<protein>
    <submittedName>
        <fullName evidence="5">Uncharacterized protein LOC101891330</fullName>
    </submittedName>
</protein>
<dbReference type="Pfam" id="PF26080">
    <property type="entry name" value="CUB_animal"/>
    <property type="match status" value="1"/>
</dbReference>